<dbReference type="EMBL" id="PYDT01000008">
    <property type="protein sequence ID" value="THU54466.1"/>
    <property type="molecule type" value="Genomic_DNA"/>
</dbReference>
<evidence type="ECO:0000256" key="11">
    <source>
        <dbReference type="ARBA" id="ARBA00047524"/>
    </source>
</evidence>
<keyword evidence="10" id="KW-0739">Sodium transport</keyword>
<keyword evidence="5" id="KW-0630">Potassium</keyword>
<evidence type="ECO:0000259" key="15">
    <source>
        <dbReference type="Pfam" id="PF00999"/>
    </source>
</evidence>
<dbReference type="Proteomes" id="UP000317650">
    <property type="component" value="Chromosome 10"/>
</dbReference>
<feature type="domain" description="Cation/H+ exchanger transmembrane" evidence="15">
    <location>
        <begin position="232"/>
        <end position="489"/>
    </location>
</feature>
<dbReference type="GO" id="GO:0015385">
    <property type="term" value="F:sodium:proton antiporter activity"/>
    <property type="evidence" value="ECO:0007669"/>
    <property type="project" value="InterPro"/>
</dbReference>
<accession>A0A4V4H529</accession>
<protein>
    <recommendedName>
        <fullName evidence="15">Cation/H+ exchanger transmembrane domain-containing protein</fullName>
    </recommendedName>
</protein>
<dbReference type="GO" id="GO:0005886">
    <property type="term" value="C:plasma membrane"/>
    <property type="evidence" value="ECO:0007669"/>
    <property type="project" value="TreeGrafter"/>
</dbReference>
<evidence type="ECO:0000256" key="2">
    <source>
        <dbReference type="ARBA" id="ARBA00022448"/>
    </source>
</evidence>
<feature type="transmembrane region" description="Helical" evidence="14">
    <location>
        <begin position="199"/>
        <end position="217"/>
    </location>
</feature>
<evidence type="ECO:0000256" key="10">
    <source>
        <dbReference type="ARBA" id="ARBA00023201"/>
    </source>
</evidence>
<feature type="transmembrane region" description="Helical" evidence="14">
    <location>
        <begin position="449"/>
        <end position="467"/>
    </location>
</feature>
<keyword evidence="8" id="KW-0406">Ion transport</keyword>
<comment type="catalytic activity">
    <reaction evidence="11">
        <text>Na(+)(in) + H(+)(out) = Na(+)(out) + H(+)(in)</text>
        <dbReference type="Rhea" id="RHEA:29419"/>
        <dbReference type="ChEBI" id="CHEBI:15378"/>
        <dbReference type="ChEBI" id="CHEBI:29101"/>
    </reaction>
</comment>
<dbReference type="PANTHER" id="PTHR10110">
    <property type="entry name" value="SODIUM/HYDROGEN EXCHANGER"/>
    <property type="match status" value="1"/>
</dbReference>
<gene>
    <name evidence="16" type="ORF">C4D60_Mb10t25370</name>
</gene>
<organism evidence="16 17">
    <name type="scientific">Musa balbisiana</name>
    <name type="common">Banana</name>
    <dbReference type="NCBI Taxonomy" id="52838"/>
    <lineage>
        <taxon>Eukaryota</taxon>
        <taxon>Viridiplantae</taxon>
        <taxon>Streptophyta</taxon>
        <taxon>Embryophyta</taxon>
        <taxon>Tracheophyta</taxon>
        <taxon>Spermatophyta</taxon>
        <taxon>Magnoliopsida</taxon>
        <taxon>Liliopsida</taxon>
        <taxon>Zingiberales</taxon>
        <taxon>Musaceae</taxon>
        <taxon>Musa</taxon>
    </lineage>
</organism>
<dbReference type="InterPro" id="IPR018422">
    <property type="entry name" value="Cation/H_exchanger_CPA1"/>
</dbReference>
<keyword evidence="7" id="KW-0915">Sodium</keyword>
<feature type="transmembrane region" description="Helical" evidence="14">
    <location>
        <begin position="479"/>
        <end position="499"/>
    </location>
</feature>
<feature type="transmembrane region" description="Helical" evidence="14">
    <location>
        <begin position="406"/>
        <end position="429"/>
    </location>
</feature>
<dbReference type="GO" id="GO:0015386">
    <property type="term" value="F:potassium:proton antiporter activity"/>
    <property type="evidence" value="ECO:0007669"/>
    <property type="project" value="TreeGrafter"/>
</dbReference>
<evidence type="ECO:0000256" key="5">
    <source>
        <dbReference type="ARBA" id="ARBA00022958"/>
    </source>
</evidence>
<feature type="transmembrane region" description="Helical" evidence="14">
    <location>
        <begin position="137"/>
        <end position="154"/>
    </location>
</feature>
<name>A0A4V4H529_MUSBA</name>
<keyword evidence="4 14" id="KW-0812">Transmembrane</keyword>
<evidence type="ECO:0000256" key="7">
    <source>
        <dbReference type="ARBA" id="ARBA00023053"/>
    </source>
</evidence>
<feature type="transmembrane region" description="Helical" evidence="14">
    <location>
        <begin position="108"/>
        <end position="130"/>
    </location>
</feature>
<feature type="compositionally biased region" description="Basic and acidic residues" evidence="13">
    <location>
        <begin position="41"/>
        <end position="50"/>
    </location>
</feature>
<keyword evidence="9 14" id="KW-0472">Membrane</keyword>
<evidence type="ECO:0000313" key="17">
    <source>
        <dbReference type="Proteomes" id="UP000317650"/>
    </source>
</evidence>
<keyword evidence="17" id="KW-1185">Reference proteome</keyword>
<dbReference type="Pfam" id="PF00999">
    <property type="entry name" value="Na_H_Exchanger"/>
    <property type="match status" value="1"/>
</dbReference>
<dbReference type="GO" id="GO:0098719">
    <property type="term" value="P:sodium ion import across plasma membrane"/>
    <property type="evidence" value="ECO:0007669"/>
    <property type="project" value="TreeGrafter"/>
</dbReference>
<comment type="subcellular location">
    <subcellularLocation>
        <location evidence="1">Membrane</location>
        <topology evidence="1">Multi-pass membrane protein</topology>
    </subcellularLocation>
</comment>
<dbReference type="PANTHER" id="PTHR10110:SF127">
    <property type="entry name" value="SODIUM_HYDROGEN EXCHANGER 5-RELATED"/>
    <property type="match status" value="1"/>
</dbReference>
<dbReference type="Gene3D" id="6.10.140.1330">
    <property type="match status" value="1"/>
</dbReference>
<dbReference type="GO" id="GO:0051453">
    <property type="term" value="P:regulation of intracellular pH"/>
    <property type="evidence" value="ECO:0007669"/>
    <property type="project" value="TreeGrafter"/>
</dbReference>
<feature type="transmembrane region" description="Helical" evidence="14">
    <location>
        <begin position="347"/>
        <end position="374"/>
    </location>
</feature>
<dbReference type="STRING" id="52838.A0A4V4H529"/>
<dbReference type="InterPro" id="IPR006153">
    <property type="entry name" value="Cation/H_exchanger_TM"/>
</dbReference>
<evidence type="ECO:0000256" key="12">
    <source>
        <dbReference type="ARBA" id="ARBA00047912"/>
    </source>
</evidence>
<evidence type="ECO:0000313" key="16">
    <source>
        <dbReference type="EMBL" id="THU54466.1"/>
    </source>
</evidence>
<keyword evidence="2" id="KW-0813">Transport</keyword>
<proteinExistence type="predicted"/>
<keyword evidence="6 14" id="KW-1133">Transmembrane helix</keyword>
<comment type="catalytic activity">
    <reaction evidence="12">
        <text>K(+)(in) + H(+)(out) = K(+)(out) + H(+)(in)</text>
        <dbReference type="Rhea" id="RHEA:29467"/>
        <dbReference type="ChEBI" id="CHEBI:15378"/>
        <dbReference type="ChEBI" id="CHEBI:29103"/>
    </reaction>
</comment>
<reference evidence="16 17" key="1">
    <citation type="journal article" date="2019" name="Nat. Plants">
        <title>Genome sequencing of Musa balbisiana reveals subgenome evolution and function divergence in polyploid bananas.</title>
        <authorList>
            <person name="Yao X."/>
        </authorList>
    </citation>
    <scope>NUCLEOTIDE SEQUENCE [LARGE SCALE GENOMIC DNA]</scope>
    <source>
        <strain evidence="17">cv. DH-PKW</strain>
        <tissue evidence="16">Leaves</tissue>
    </source>
</reference>
<keyword evidence="3" id="KW-0633">Potassium transport</keyword>
<comment type="caution">
    <text evidence="16">The sequence shown here is derived from an EMBL/GenBank/DDBJ whole genome shotgun (WGS) entry which is preliminary data.</text>
</comment>
<evidence type="ECO:0000256" key="3">
    <source>
        <dbReference type="ARBA" id="ARBA00022538"/>
    </source>
</evidence>
<evidence type="ECO:0000256" key="14">
    <source>
        <dbReference type="SAM" id="Phobius"/>
    </source>
</evidence>
<sequence>MIPPGVRAPMRVHGVDPRPRILSVSAIFKPPPSPRVSLPSRAERGERKKSNTLKKESQYIYYIYIYRERERERERREERPSLAMLKLNATASAPGSAPPEEPGEDQQAAGVGILLQISMLVLSFVVGHVLRRHKFYYLPEASVSLLIGLVVGGIANISHTEANIRGWFNFHEEFFFLFLLPPIILYPMFNFPNKFHNKIVSLILLVKYMLASIHIMFDLTALYSVRFQLSTGNKPFFSNFGAIITLAILGTFIASVVTGILVYLGGLAYLMYKLPLVECLMFGALVSATDPVTVLSIFQELGTDVNIYALVFGESVLNDAMAISLYRTMSSVRHSKSSGQSLALAVLKFLEIFFGSMSSGVGVGFISALISFMIKLSSAIHLFKYAGLDVDNLHNLESCLFVLFPYFSYMLAEGLGLSGIVSILFTGIVMKQYTFSNLSKNSQHFAPAFFHLLSSLAETFVFIYMGFDIAMEQHSWSHIGFIFFSIVSFPFHSSICFLAEF</sequence>
<evidence type="ECO:0000256" key="8">
    <source>
        <dbReference type="ARBA" id="ARBA00023065"/>
    </source>
</evidence>
<evidence type="ECO:0000256" key="6">
    <source>
        <dbReference type="ARBA" id="ARBA00022989"/>
    </source>
</evidence>
<evidence type="ECO:0000256" key="13">
    <source>
        <dbReference type="SAM" id="MobiDB-lite"/>
    </source>
</evidence>
<evidence type="ECO:0000256" key="1">
    <source>
        <dbReference type="ARBA" id="ARBA00004141"/>
    </source>
</evidence>
<evidence type="ECO:0000256" key="9">
    <source>
        <dbReference type="ARBA" id="ARBA00023136"/>
    </source>
</evidence>
<evidence type="ECO:0000256" key="4">
    <source>
        <dbReference type="ARBA" id="ARBA00022692"/>
    </source>
</evidence>
<dbReference type="AlphaFoldDB" id="A0A4V4H529"/>
<feature type="region of interest" description="Disordered" evidence="13">
    <location>
        <begin position="26"/>
        <end position="50"/>
    </location>
</feature>
<feature type="transmembrane region" description="Helical" evidence="14">
    <location>
        <begin position="174"/>
        <end position="192"/>
    </location>
</feature>
<dbReference type="GO" id="GO:0005768">
    <property type="term" value="C:endosome"/>
    <property type="evidence" value="ECO:0007669"/>
    <property type="project" value="TreeGrafter"/>
</dbReference>
<feature type="transmembrane region" description="Helical" evidence="14">
    <location>
        <begin position="237"/>
        <end position="264"/>
    </location>
</feature>